<sequence>MPAKPTILAFHGSGSNATIHTVQLARLTRILKPHFEIVSVEAPFPSAAGPGVLPFFEGCGPYKRWVPPTEKLTLEAMKTGAANPAMPSAVETLLRSTVSAATSSGSKVVGVIGFSQGTRVVAGLVKGKEIVEALGGDVGPEALWLKDLRFAVSMCGSYPPPLVPVAATEALERSAALGEEAKKGVLEGKIAVPTLHVQGKQDEWEWAGKLLIDGVYEVGEGKSTVFEFDMGHHYPVQAEDTERVAEWVLSTWKDSEEK</sequence>
<dbReference type="InterPro" id="IPR050593">
    <property type="entry name" value="LovG"/>
</dbReference>
<accession>A0A9P9EFM5</accession>
<name>A0A9P9EFM5_9PLEO</name>
<dbReference type="Pfam" id="PF03959">
    <property type="entry name" value="FSH1"/>
    <property type="match status" value="1"/>
</dbReference>
<dbReference type="AlphaFoldDB" id="A0A9P9EFM5"/>
<dbReference type="PANTHER" id="PTHR48070">
    <property type="entry name" value="ESTERASE OVCA2"/>
    <property type="match status" value="1"/>
</dbReference>
<proteinExistence type="inferred from homology"/>
<dbReference type="Proteomes" id="UP000700596">
    <property type="component" value="Unassembled WGS sequence"/>
</dbReference>
<dbReference type="GO" id="GO:0016787">
    <property type="term" value="F:hydrolase activity"/>
    <property type="evidence" value="ECO:0007669"/>
    <property type="project" value="UniProtKB-KW"/>
</dbReference>
<evidence type="ECO:0000313" key="5">
    <source>
        <dbReference type="Proteomes" id="UP000700596"/>
    </source>
</evidence>
<reference evidence="4" key="1">
    <citation type="journal article" date="2021" name="Nat. Commun.">
        <title>Genetic determinants of endophytism in the Arabidopsis root mycobiome.</title>
        <authorList>
            <person name="Mesny F."/>
            <person name="Miyauchi S."/>
            <person name="Thiergart T."/>
            <person name="Pickel B."/>
            <person name="Atanasova L."/>
            <person name="Karlsson M."/>
            <person name="Huettel B."/>
            <person name="Barry K.W."/>
            <person name="Haridas S."/>
            <person name="Chen C."/>
            <person name="Bauer D."/>
            <person name="Andreopoulos W."/>
            <person name="Pangilinan J."/>
            <person name="LaButti K."/>
            <person name="Riley R."/>
            <person name="Lipzen A."/>
            <person name="Clum A."/>
            <person name="Drula E."/>
            <person name="Henrissat B."/>
            <person name="Kohler A."/>
            <person name="Grigoriev I.V."/>
            <person name="Martin F.M."/>
            <person name="Hacquard S."/>
        </authorList>
    </citation>
    <scope>NUCLEOTIDE SEQUENCE</scope>
    <source>
        <strain evidence="4">MPI-CAGE-CH-0243</strain>
    </source>
</reference>
<evidence type="ECO:0000256" key="2">
    <source>
        <dbReference type="ARBA" id="ARBA00022801"/>
    </source>
</evidence>
<dbReference type="OrthoDB" id="414698at2759"/>
<organism evidence="4 5">
    <name type="scientific">Dendryphion nanum</name>
    <dbReference type="NCBI Taxonomy" id="256645"/>
    <lineage>
        <taxon>Eukaryota</taxon>
        <taxon>Fungi</taxon>
        <taxon>Dikarya</taxon>
        <taxon>Ascomycota</taxon>
        <taxon>Pezizomycotina</taxon>
        <taxon>Dothideomycetes</taxon>
        <taxon>Pleosporomycetidae</taxon>
        <taxon>Pleosporales</taxon>
        <taxon>Torulaceae</taxon>
        <taxon>Dendryphion</taxon>
    </lineage>
</organism>
<evidence type="ECO:0000259" key="3">
    <source>
        <dbReference type="Pfam" id="PF03959"/>
    </source>
</evidence>
<keyword evidence="2 4" id="KW-0378">Hydrolase</keyword>
<protein>
    <submittedName>
        <fullName evidence="4">Serine hydrolase FSH</fullName>
    </submittedName>
</protein>
<feature type="domain" description="Serine hydrolase" evidence="3">
    <location>
        <begin position="1"/>
        <end position="242"/>
    </location>
</feature>
<dbReference type="GO" id="GO:0044550">
    <property type="term" value="P:secondary metabolite biosynthetic process"/>
    <property type="evidence" value="ECO:0007669"/>
    <property type="project" value="TreeGrafter"/>
</dbReference>
<dbReference type="InterPro" id="IPR029058">
    <property type="entry name" value="AB_hydrolase_fold"/>
</dbReference>
<dbReference type="GO" id="GO:0005737">
    <property type="term" value="C:cytoplasm"/>
    <property type="evidence" value="ECO:0007669"/>
    <property type="project" value="TreeGrafter"/>
</dbReference>
<comment type="caution">
    <text evidence="4">The sequence shown here is derived from an EMBL/GenBank/DDBJ whole genome shotgun (WGS) entry which is preliminary data.</text>
</comment>
<dbReference type="GO" id="GO:0005634">
    <property type="term" value="C:nucleus"/>
    <property type="evidence" value="ECO:0007669"/>
    <property type="project" value="TreeGrafter"/>
</dbReference>
<comment type="similarity">
    <text evidence="1">Belongs to the LovG family.</text>
</comment>
<evidence type="ECO:0000313" key="4">
    <source>
        <dbReference type="EMBL" id="KAH7135701.1"/>
    </source>
</evidence>
<dbReference type="EMBL" id="JAGMWT010000002">
    <property type="protein sequence ID" value="KAH7135701.1"/>
    <property type="molecule type" value="Genomic_DNA"/>
</dbReference>
<keyword evidence="5" id="KW-1185">Reference proteome</keyword>
<evidence type="ECO:0000256" key="1">
    <source>
        <dbReference type="ARBA" id="ARBA00005863"/>
    </source>
</evidence>
<gene>
    <name evidence="4" type="ORF">B0J11DRAFT_167267</name>
</gene>
<dbReference type="SUPFAM" id="SSF53474">
    <property type="entry name" value="alpha/beta-Hydrolases"/>
    <property type="match status" value="1"/>
</dbReference>
<dbReference type="Gene3D" id="3.40.50.1820">
    <property type="entry name" value="alpha/beta hydrolase"/>
    <property type="match status" value="1"/>
</dbReference>
<dbReference type="PANTHER" id="PTHR48070:SF3">
    <property type="entry name" value="ESTERASE DBAE-RELATED"/>
    <property type="match status" value="1"/>
</dbReference>
<dbReference type="InterPro" id="IPR005645">
    <property type="entry name" value="FSH-like_dom"/>
</dbReference>